<feature type="compositionally biased region" description="Low complexity" evidence="1">
    <location>
        <begin position="366"/>
        <end position="378"/>
    </location>
</feature>
<feature type="compositionally biased region" description="Gly residues" evidence="1">
    <location>
        <begin position="355"/>
        <end position="365"/>
    </location>
</feature>
<feature type="transmembrane region" description="Helical" evidence="2">
    <location>
        <begin position="251"/>
        <end position="270"/>
    </location>
</feature>
<dbReference type="EMBL" id="JAGFVQ010000011">
    <property type="protein sequence ID" value="MBO4140159.1"/>
    <property type="molecule type" value="Genomic_DNA"/>
</dbReference>
<feature type="region of interest" description="Disordered" evidence="1">
    <location>
        <begin position="345"/>
        <end position="445"/>
    </location>
</feature>
<sequence length="484" mass="47206">MILVPLCNPFVPVTCTGVIVDGVNAPGAVRDSMVDMILDGLAGAVREAIQWVAALLTSWTLVPSNSLCPTSGSDPGQWAADWVVQCNDAAGPAQQLRGFMLPITILVLVGGLVWQGITIVISRKGEPLLQAVRGVWNTALWGSIGVAGTHLVLRAGDSYSMWLLNEAIFKDSDKPPNEAMSAALGGLLLPGAAVAPFVMILVGVVVILAAVAQTILMVFREGSVVILAGLLQLAAAGSVTRGTGQWLQKTLGWSLALALYKPAAVSVYATSFVMMRGNGRDWLMGLGMLALSVIALPALMKFFTIFTGGVASGGGGLGMAGAGAAAGLHAASSVRGAIGGHSAGDHARYLDSRGPGSGGGGGNGPTGAMPATSAPSPTGGSGGGAPGSAPRVVHGHAGSGPPGPVTPATNMSASTGATASTGAATGGSAAAGSGTASAGAAGAATGPAAPVVIGAALVAQAGVTAAKAGANTAGSAMREGSSPS</sequence>
<evidence type="ECO:0000313" key="4">
    <source>
        <dbReference type="Proteomes" id="UP000669887"/>
    </source>
</evidence>
<keyword evidence="2" id="KW-0812">Transmembrane</keyword>
<feature type="transmembrane region" description="Helical" evidence="2">
    <location>
        <begin position="99"/>
        <end position="122"/>
    </location>
</feature>
<protein>
    <recommendedName>
        <fullName evidence="5">TrbL/VirB6 plasmid conjugal transfer protein</fullName>
    </recommendedName>
</protein>
<feature type="region of interest" description="Disordered" evidence="1">
    <location>
        <begin position="465"/>
        <end position="484"/>
    </location>
</feature>
<feature type="transmembrane region" description="Helical" evidence="2">
    <location>
        <begin position="134"/>
        <end position="153"/>
    </location>
</feature>
<evidence type="ECO:0000256" key="2">
    <source>
        <dbReference type="SAM" id="Phobius"/>
    </source>
</evidence>
<name>A0AAW4JMW6_9ACTN</name>
<feature type="compositionally biased region" description="Low complexity" evidence="1">
    <location>
        <begin position="465"/>
        <end position="476"/>
    </location>
</feature>
<dbReference type="AlphaFoldDB" id="A0AAW4JMW6"/>
<proteinExistence type="predicted"/>
<organism evidence="3 4">
    <name type="scientific">Micromonospora tulbaghiae</name>
    <dbReference type="NCBI Taxonomy" id="479978"/>
    <lineage>
        <taxon>Bacteria</taxon>
        <taxon>Bacillati</taxon>
        <taxon>Actinomycetota</taxon>
        <taxon>Actinomycetes</taxon>
        <taxon>Micromonosporales</taxon>
        <taxon>Micromonosporaceae</taxon>
        <taxon>Micromonospora</taxon>
    </lineage>
</organism>
<comment type="caution">
    <text evidence="3">The sequence shown here is derived from an EMBL/GenBank/DDBJ whole genome shotgun (WGS) entry which is preliminary data.</text>
</comment>
<feature type="transmembrane region" description="Helical" evidence="2">
    <location>
        <begin position="282"/>
        <end position="300"/>
    </location>
</feature>
<evidence type="ECO:0008006" key="5">
    <source>
        <dbReference type="Google" id="ProtNLM"/>
    </source>
</evidence>
<dbReference type="RefSeq" id="WP_208576819.1">
    <property type="nucleotide sequence ID" value="NZ_JAGFVQ010000011.1"/>
</dbReference>
<evidence type="ECO:0000256" key="1">
    <source>
        <dbReference type="SAM" id="MobiDB-lite"/>
    </source>
</evidence>
<dbReference type="Proteomes" id="UP000669887">
    <property type="component" value="Unassembled WGS sequence"/>
</dbReference>
<keyword evidence="2" id="KW-1133">Transmembrane helix</keyword>
<gene>
    <name evidence="3" type="ORF">J5U46_08395</name>
</gene>
<reference evidence="3" key="1">
    <citation type="submission" date="2021-03" db="EMBL/GenBank/DDBJ databases">
        <title>X isolated from Micromonospora tulbaghiae.</title>
        <authorList>
            <person name="Stennett H.L."/>
        </authorList>
    </citation>
    <scope>NUCLEOTIDE SEQUENCE</scope>
    <source>
        <strain evidence="3">28M1-20</strain>
    </source>
</reference>
<evidence type="ECO:0000313" key="3">
    <source>
        <dbReference type="EMBL" id="MBO4140159.1"/>
    </source>
</evidence>
<feature type="transmembrane region" description="Helical" evidence="2">
    <location>
        <begin position="218"/>
        <end position="239"/>
    </location>
</feature>
<feature type="transmembrane region" description="Helical" evidence="2">
    <location>
        <begin position="187"/>
        <end position="211"/>
    </location>
</feature>
<accession>A0AAW4JMW6</accession>
<feature type="compositionally biased region" description="Low complexity" evidence="1">
    <location>
        <begin position="412"/>
        <end position="445"/>
    </location>
</feature>
<keyword evidence="2" id="KW-0472">Membrane</keyword>